<dbReference type="Pfam" id="PF02868">
    <property type="entry name" value="Peptidase_M4_C"/>
    <property type="match status" value="1"/>
</dbReference>
<dbReference type="PRINTS" id="PR00730">
    <property type="entry name" value="THERMOLYSIN"/>
</dbReference>
<sequence length="671" mass="69359">MRSTHRKRATATGALLAAAALLVGVQTGSASADNAQAAPAAAQPNPGAQPVKLTPAQRAALLAKANESKAATAKELGLGAKEALVVRDVAQDVDGTTHTRYERTYDGLPVLGGDLVVKKDKAAATRGVSRSTTAKLQGIAATPKIAAAAAEKQALGLAKAEGSDRTKASIAPRQVVWMGSGAPVLAFETVVGGFQHDGTPNELHVVTDAATGKKLHEWQAVENGVGNTQYSGQVTLGSTQSGSTYNLTDAGRGNHKTIDLNGGTSGGTLFTGPDDVWGNGQPSNRETAGADAAYGAGATWDYYKNVHGRTGIRGDGVGATSRVHYGNAYVNAFWQDSCFCMTYGDGAGNAKPLTSIDVAAHEMTHGVTSVTAKLIYSGESGGLNEATSDIFAAAVEFNANNANDVGDYNVGEKIDIRGNGTPLRYMDKPSKDGSSKDSWYSGIGNIDVHYSSGVANHFFYLLSEGSGAKVINGVSYDSPTSDGKPVTGIGRAKAEKIWFRALTTKFTASTNYANARVGTVAAATELYGAGSPEVKGVEHAWAAVNVGSRPDDGNPPTGKVFENAADVSVPDNGAAVTSPVTVTGVTGNAPSTLKVDVNIVHTYVGDLVVDLVAPDGSVYNLHNRSGGSADNLVKSYTVNASSEVANGTWKLRVQDKASQDVGYINSWKLTF</sequence>
<evidence type="ECO:0000256" key="5">
    <source>
        <dbReference type="ARBA" id="ARBA00022801"/>
    </source>
</evidence>
<dbReference type="RefSeq" id="WP_345228322.1">
    <property type="nucleotide sequence ID" value="NZ_BAAAXE010000015.1"/>
</dbReference>
<organism evidence="10 11">
    <name type="scientific">Streptomyces cremeus</name>
    <dbReference type="NCBI Taxonomy" id="66881"/>
    <lineage>
        <taxon>Bacteria</taxon>
        <taxon>Bacillati</taxon>
        <taxon>Actinomycetota</taxon>
        <taxon>Actinomycetes</taxon>
        <taxon>Kitasatosporales</taxon>
        <taxon>Streptomycetaceae</taxon>
        <taxon>Streptomyces</taxon>
    </lineage>
</organism>
<dbReference type="Gene3D" id="1.10.390.10">
    <property type="entry name" value="Neutral Protease Domain 2"/>
    <property type="match status" value="1"/>
</dbReference>
<feature type="domain" description="P/Homo B" evidence="9">
    <location>
        <begin position="553"/>
        <end position="671"/>
    </location>
</feature>
<comment type="function">
    <text evidence="8">Extracellular zinc metalloprotease.</text>
</comment>
<dbReference type="Proteomes" id="UP001589718">
    <property type="component" value="Unassembled WGS sequence"/>
</dbReference>
<feature type="signal peptide" evidence="8">
    <location>
        <begin position="1"/>
        <end position="32"/>
    </location>
</feature>
<feature type="chain" id="PRO_5044967279" description="Neutral metalloproteinase" evidence="8">
    <location>
        <begin position="33"/>
        <end position="671"/>
    </location>
</feature>
<dbReference type="Pfam" id="PF07504">
    <property type="entry name" value="FTP"/>
    <property type="match status" value="1"/>
</dbReference>
<comment type="caution">
    <text evidence="10">The sequence shown here is derived from an EMBL/GenBank/DDBJ whole genome shotgun (WGS) entry which is preliminary data.</text>
</comment>
<evidence type="ECO:0000256" key="1">
    <source>
        <dbReference type="ARBA" id="ARBA00009388"/>
    </source>
</evidence>
<dbReference type="InterPro" id="IPR050728">
    <property type="entry name" value="Zinc_Metalloprotease_M4"/>
</dbReference>
<dbReference type="SUPFAM" id="SSF55486">
    <property type="entry name" value="Metalloproteases ('zincins'), catalytic domain"/>
    <property type="match status" value="1"/>
</dbReference>
<keyword evidence="2 8" id="KW-0645">Protease</keyword>
<comment type="cofactor">
    <cofactor evidence="8">
        <name>Zn(2+)</name>
        <dbReference type="ChEBI" id="CHEBI:29105"/>
    </cofactor>
</comment>
<keyword evidence="8" id="KW-0964">Secreted</keyword>
<dbReference type="InterPro" id="IPR023612">
    <property type="entry name" value="Peptidase_M4"/>
</dbReference>
<dbReference type="PANTHER" id="PTHR33794">
    <property type="entry name" value="BACILLOLYSIN"/>
    <property type="match status" value="1"/>
</dbReference>
<dbReference type="InterPro" id="IPR008979">
    <property type="entry name" value="Galactose-bd-like_sf"/>
</dbReference>
<comment type="similarity">
    <text evidence="1 8">Belongs to the peptidase M4 family.</text>
</comment>
<evidence type="ECO:0000256" key="3">
    <source>
        <dbReference type="ARBA" id="ARBA00022723"/>
    </source>
</evidence>
<dbReference type="Gene3D" id="2.60.120.260">
    <property type="entry name" value="Galactose-binding domain-like"/>
    <property type="match status" value="1"/>
</dbReference>
<dbReference type="SUPFAM" id="SSF49785">
    <property type="entry name" value="Galactose-binding domain-like"/>
    <property type="match status" value="1"/>
</dbReference>
<dbReference type="InterPro" id="IPR002884">
    <property type="entry name" value="P_dom"/>
</dbReference>
<dbReference type="InterPro" id="IPR001570">
    <property type="entry name" value="Peptidase_M4_C_domain"/>
</dbReference>
<evidence type="ECO:0000256" key="6">
    <source>
        <dbReference type="ARBA" id="ARBA00022833"/>
    </source>
</evidence>
<dbReference type="InterPro" id="IPR013856">
    <property type="entry name" value="Peptidase_M4_domain"/>
</dbReference>
<dbReference type="Gene3D" id="3.10.450.490">
    <property type="match status" value="1"/>
</dbReference>
<evidence type="ECO:0000256" key="4">
    <source>
        <dbReference type="ARBA" id="ARBA00022729"/>
    </source>
</evidence>
<evidence type="ECO:0000259" key="9">
    <source>
        <dbReference type="PROSITE" id="PS51829"/>
    </source>
</evidence>
<evidence type="ECO:0000313" key="11">
    <source>
        <dbReference type="Proteomes" id="UP001589718"/>
    </source>
</evidence>
<dbReference type="Pfam" id="PF01447">
    <property type="entry name" value="Peptidase_M4"/>
    <property type="match status" value="1"/>
</dbReference>
<keyword evidence="11" id="KW-1185">Reference proteome</keyword>
<dbReference type="InterPro" id="IPR011096">
    <property type="entry name" value="FTP_domain"/>
</dbReference>
<evidence type="ECO:0000256" key="7">
    <source>
        <dbReference type="ARBA" id="ARBA00023049"/>
    </source>
</evidence>
<dbReference type="InterPro" id="IPR027268">
    <property type="entry name" value="Peptidase_M4/M1_CTD_sf"/>
</dbReference>
<dbReference type="Gene3D" id="3.10.170.10">
    <property type="match status" value="1"/>
</dbReference>
<dbReference type="CDD" id="cd09597">
    <property type="entry name" value="M4_TLP"/>
    <property type="match status" value="1"/>
</dbReference>
<evidence type="ECO:0000256" key="2">
    <source>
        <dbReference type="ARBA" id="ARBA00022670"/>
    </source>
</evidence>
<dbReference type="EC" id="3.4.24.-" evidence="8"/>
<keyword evidence="3" id="KW-0479">Metal-binding</keyword>
<comment type="subcellular location">
    <subcellularLocation>
        <location evidence="8">Secreted</location>
    </subcellularLocation>
</comment>
<dbReference type="PROSITE" id="PS51829">
    <property type="entry name" value="P_HOMO_B"/>
    <property type="match status" value="1"/>
</dbReference>
<dbReference type="EMBL" id="JBHMCR010000009">
    <property type="protein sequence ID" value="MFB9521531.1"/>
    <property type="molecule type" value="Genomic_DNA"/>
</dbReference>
<evidence type="ECO:0000313" key="10">
    <source>
        <dbReference type="EMBL" id="MFB9521531.1"/>
    </source>
</evidence>
<gene>
    <name evidence="10" type="ORF">ACFFTU_16425</name>
</gene>
<dbReference type="Pfam" id="PF01483">
    <property type="entry name" value="P_proprotein"/>
    <property type="match status" value="1"/>
</dbReference>
<evidence type="ECO:0000256" key="8">
    <source>
        <dbReference type="RuleBase" id="RU366073"/>
    </source>
</evidence>
<keyword evidence="7 8" id="KW-0482">Metalloprotease</keyword>
<proteinExistence type="inferred from homology"/>
<name>A0ABV5PED4_STRCM</name>
<dbReference type="PANTHER" id="PTHR33794:SF1">
    <property type="entry name" value="BACILLOLYSIN"/>
    <property type="match status" value="1"/>
</dbReference>
<reference evidence="10 11" key="1">
    <citation type="submission" date="2024-09" db="EMBL/GenBank/DDBJ databases">
        <authorList>
            <person name="Sun Q."/>
            <person name="Mori K."/>
        </authorList>
    </citation>
    <scope>NUCLEOTIDE SEQUENCE [LARGE SCALE GENOMIC DNA]</scope>
    <source>
        <strain evidence="10 11">JCM 4362</strain>
    </source>
</reference>
<keyword evidence="4 8" id="KW-0732">Signal</keyword>
<keyword evidence="6 8" id="KW-0862">Zinc</keyword>
<accession>A0ABV5PED4</accession>
<keyword evidence="5 8" id="KW-0378">Hydrolase</keyword>
<protein>
    <recommendedName>
        <fullName evidence="8">Neutral metalloproteinase</fullName>
        <ecNumber evidence="8">3.4.24.-</ecNumber>
    </recommendedName>
</protein>